<dbReference type="Proteomes" id="UP000507470">
    <property type="component" value="Unassembled WGS sequence"/>
</dbReference>
<dbReference type="GO" id="GO:0008821">
    <property type="term" value="F:crossover junction DNA endonuclease activity"/>
    <property type="evidence" value="ECO:0007669"/>
    <property type="project" value="UniProtKB-UniRule"/>
</dbReference>
<reference evidence="16 17" key="1">
    <citation type="submission" date="2020-06" db="EMBL/GenBank/DDBJ databases">
        <authorList>
            <person name="Li R."/>
            <person name="Bekaert M."/>
        </authorList>
    </citation>
    <scope>NUCLEOTIDE SEQUENCE [LARGE SCALE GENOMIC DNA]</scope>
    <source>
        <strain evidence="17">wild</strain>
    </source>
</reference>
<evidence type="ECO:0000256" key="10">
    <source>
        <dbReference type="ARBA" id="ARBA00023172"/>
    </source>
</evidence>
<evidence type="ECO:0000256" key="9">
    <source>
        <dbReference type="ARBA" id="ARBA00022842"/>
    </source>
</evidence>
<keyword evidence="10 13" id="KW-0233">DNA recombination</keyword>
<keyword evidence="8 13" id="KW-0378">Hydrolase</keyword>
<feature type="compositionally biased region" description="Basic and acidic residues" evidence="14">
    <location>
        <begin position="393"/>
        <end position="402"/>
    </location>
</feature>
<dbReference type="SUPFAM" id="SSF52980">
    <property type="entry name" value="Restriction endonuclease-like"/>
    <property type="match status" value="1"/>
</dbReference>
<dbReference type="Pfam" id="PF14716">
    <property type="entry name" value="HHH_8"/>
    <property type="match status" value="1"/>
</dbReference>
<dbReference type="InterPro" id="IPR042530">
    <property type="entry name" value="EME1/EME2_C"/>
</dbReference>
<dbReference type="FunFam" id="1.10.150.110:FF:000001">
    <property type="entry name" value="Putative Crossover junction endonuclease MUS81"/>
    <property type="match status" value="1"/>
</dbReference>
<dbReference type="GO" id="GO:0031573">
    <property type="term" value="P:mitotic intra-S DNA damage checkpoint signaling"/>
    <property type="evidence" value="ECO:0007669"/>
    <property type="project" value="TreeGrafter"/>
</dbReference>
<dbReference type="InterPro" id="IPR010996">
    <property type="entry name" value="HHH_MUS81"/>
</dbReference>
<evidence type="ECO:0000256" key="4">
    <source>
        <dbReference type="ARBA" id="ARBA00022722"/>
    </source>
</evidence>
<evidence type="ECO:0000256" key="7">
    <source>
        <dbReference type="ARBA" id="ARBA00022763"/>
    </source>
</evidence>
<evidence type="ECO:0000256" key="13">
    <source>
        <dbReference type="RuleBase" id="RU369042"/>
    </source>
</evidence>
<dbReference type="FunFam" id="1.10.10.10:FF:000307">
    <property type="entry name" value="Crossover junction endonuclease MUS81"/>
    <property type="match status" value="1"/>
</dbReference>
<dbReference type="GO" id="GO:0031297">
    <property type="term" value="P:replication fork processing"/>
    <property type="evidence" value="ECO:0007669"/>
    <property type="project" value="UniProtKB-ARBA"/>
</dbReference>
<dbReference type="EC" id="3.1.22.-" evidence="13"/>
<dbReference type="AlphaFoldDB" id="A0A6J8EDG0"/>
<evidence type="ECO:0000256" key="6">
    <source>
        <dbReference type="ARBA" id="ARBA00022759"/>
    </source>
</evidence>
<evidence type="ECO:0000259" key="15">
    <source>
        <dbReference type="SMART" id="SM00891"/>
    </source>
</evidence>
<feature type="domain" description="ERCC4" evidence="15">
    <location>
        <begin position="479"/>
        <end position="588"/>
    </location>
</feature>
<keyword evidence="17" id="KW-1185">Reference proteome</keyword>
<dbReference type="SUPFAM" id="SSF47802">
    <property type="entry name" value="DNA polymerase beta, N-terminal domain-like"/>
    <property type="match status" value="1"/>
</dbReference>
<evidence type="ECO:0000256" key="14">
    <source>
        <dbReference type="SAM" id="MobiDB-lite"/>
    </source>
</evidence>
<dbReference type="Pfam" id="PF21292">
    <property type="entry name" value="EME1-MUS81_C"/>
    <property type="match status" value="1"/>
</dbReference>
<evidence type="ECO:0000256" key="1">
    <source>
        <dbReference type="ARBA" id="ARBA00001946"/>
    </source>
</evidence>
<keyword evidence="7 13" id="KW-0227">DNA damage</keyword>
<dbReference type="OrthoDB" id="5963188at2759"/>
<evidence type="ECO:0000313" key="16">
    <source>
        <dbReference type="EMBL" id="CAC5418530.1"/>
    </source>
</evidence>
<protein>
    <recommendedName>
        <fullName evidence="13">Crossover junction endonuclease MUS81</fullName>
        <ecNumber evidence="13">3.1.22.-</ecNumber>
    </recommendedName>
</protein>
<evidence type="ECO:0000256" key="2">
    <source>
        <dbReference type="ARBA" id="ARBA00004123"/>
    </source>
</evidence>
<dbReference type="InterPro" id="IPR011335">
    <property type="entry name" value="Restrct_endonuc-II-like"/>
</dbReference>
<proteinExistence type="inferred from homology"/>
<dbReference type="GO" id="GO:0005634">
    <property type="term" value="C:nucleus"/>
    <property type="evidence" value="ECO:0007669"/>
    <property type="project" value="UniProtKB-SubCell"/>
</dbReference>
<dbReference type="InterPro" id="IPR047416">
    <property type="entry name" value="XPF_nuclease_Mus81"/>
</dbReference>
<evidence type="ECO:0000313" key="17">
    <source>
        <dbReference type="Proteomes" id="UP000507470"/>
    </source>
</evidence>
<dbReference type="GO" id="GO:0048476">
    <property type="term" value="C:Holliday junction resolvase complex"/>
    <property type="evidence" value="ECO:0007669"/>
    <property type="project" value="UniProtKB-UniRule"/>
</dbReference>
<dbReference type="GO" id="GO:0003677">
    <property type="term" value="F:DNA binding"/>
    <property type="evidence" value="ECO:0007669"/>
    <property type="project" value="UniProtKB-UniRule"/>
</dbReference>
<dbReference type="Pfam" id="PF02732">
    <property type="entry name" value="ERCC4"/>
    <property type="match status" value="1"/>
</dbReference>
<dbReference type="GO" id="GO:0048257">
    <property type="term" value="F:3'-flap endonuclease activity"/>
    <property type="evidence" value="ECO:0007669"/>
    <property type="project" value="TreeGrafter"/>
</dbReference>
<dbReference type="Gene3D" id="1.10.10.10">
    <property type="entry name" value="Winged helix-like DNA-binding domain superfamily/Winged helix DNA-binding domain"/>
    <property type="match status" value="1"/>
</dbReference>
<dbReference type="InterPro" id="IPR047417">
    <property type="entry name" value="WHD_MUS81"/>
</dbReference>
<evidence type="ECO:0000256" key="5">
    <source>
        <dbReference type="ARBA" id="ARBA00022723"/>
    </source>
</evidence>
<comment type="subcellular location">
    <subcellularLocation>
        <location evidence="2 13">Nucleus</location>
    </subcellularLocation>
</comment>
<keyword evidence="6 13" id="KW-0255">Endonuclease</keyword>
<dbReference type="GO" id="GO:0000712">
    <property type="term" value="P:resolution of meiotic recombination intermediates"/>
    <property type="evidence" value="ECO:0007669"/>
    <property type="project" value="TreeGrafter"/>
</dbReference>
<evidence type="ECO:0000256" key="3">
    <source>
        <dbReference type="ARBA" id="ARBA00010015"/>
    </source>
</evidence>
<comment type="subunit">
    <text evidence="13">Interacts with EME1.</text>
</comment>
<dbReference type="PANTHER" id="PTHR13451:SF0">
    <property type="entry name" value="CROSSOVER JUNCTION ENDONUCLEASE MUS81"/>
    <property type="match status" value="1"/>
</dbReference>
<dbReference type="SMART" id="SM00891">
    <property type="entry name" value="ERCC4"/>
    <property type="match status" value="1"/>
</dbReference>
<dbReference type="Gene3D" id="1.10.150.110">
    <property type="entry name" value="DNA polymerase beta, N-terminal domain-like"/>
    <property type="match status" value="1"/>
</dbReference>
<dbReference type="Pfam" id="PF21136">
    <property type="entry name" value="WHD_MUS81"/>
    <property type="match status" value="1"/>
</dbReference>
<organism evidence="16 17">
    <name type="scientific">Mytilus coruscus</name>
    <name type="common">Sea mussel</name>
    <dbReference type="NCBI Taxonomy" id="42192"/>
    <lineage>
        <taxon>Eukaryota</taxon>
        <taxon>Metazoa</taxon>
        <taxon>Spiralia</taxon>
        <taxon>Lophotrochozoa</taxon>
        <taxon>Mollusca</taxon>
        <taxon>Bivalvia</taxon>
        <taxon>Autobranchia</taxon>
        <taxon>Pteriomorphia</taxon>
        <taxon>Mytilida</taxon>
        <taxon>Mytiloidea</taxon>
        <taxon>Mytilidae</taxon>
        <taxon>Mytilinae</taxon>
        <taxon>Mytilus</taxon>
    </lineage>
</organism>
<accession>A0A6J8EDG0</accession>
<keyword evidence="11 13" id="KW-0234">DNA repair</keyword>
<dbReference type="GO" id="GO:0000727">
    <property type="term" value="P:double-strand break repair via break-induced replication"/>
    <property type="evidence" value="ECO:0007669"/>
    <property type="project" value="UniProtKB-UniRule"/>
</dbReference>
<keyword evidence="12 13" id="KW-0539">Nucleus</keyword>
<dbReference type="CDD" id="cd21036">
    <property type="entry name" value="WH_MUS81"/>
    <property type="match status" value="1"/>
</dbReference>
<evidence type="ECO:0000256" key="11">
    <source>
        <dbReference type="ARBA" id="ARBA00023204"/>
    </source>
</evidence>
<dbReference type="Gene3D" id="1.10.150.670">
    <property type="entry name" value="Crossover junction endonuclease EME1, DNA-binding domain"/>
    <property type="match status" value="1"/>
</dbReference>
<sequence>MERHPLYGKRKKTKPVCPNPLFAYWLQEWKDDATEKGIKTQFVYAKALKSLRNYPLPIASGKDCKMLEYFGDKICKMLDVKLSKHIAEYGSADNAPFLKTEDEAPKQKKTQKKQIAKTEQDHRFFSAESENEDEEQAPVPRKRQKSGNQGGGGGREYIPAYRSGPYALLLTLYKHSQSDADRPYMSKADLIRQAQPLADKSFSIPDPSCRYTAWSSMGSLINKGLVVKESNPAKYSLTEAGCGIAHRLETVKDGAAAPPGNTNTIRTGTNDIPPTHVPHTVTSSANDININFKYIRDDNTEVITKDQAAVSIDDDIGFGFLIKCNYQRLLSSGLLYKLDTSRPMTDHVYAYIKDSDAPDIAPGVPPLPTLNIRPNIESHHPIPNIPDHIQVQEAKKSVQEKKPRQKKQQSSMSNPSAGLRLLPLLDDLPPIPSFSKIQETIELDSQSSQSSIKSISSVSSTYSLPRPDFMLRPGQFEIVLCIDNREFYGGGKKGSKNLLPDLMKNGINCDLRELQVGDLLWLAREKPEYSQSFAPVHKPKELVLDYIVERKRMDDLVHSCTDGRLKDQKFRLKHCGLRCPVFLVEDHGSMQHFSIPESTIKQTMTNLTVIDGFQLKRTKGSKETVAYLTVMTRHLQHDYIGYLYNIIFYFQNKTLHACSVDEIQEYNKIFDINDSEQKLITFEHFNVGSVKSKILTVQEMFGKQLIQLYGMSAEKAKAISDKYNTLKELLYSYNECRTEKDKELMLSGIKCGKAMRNLGASQSRQIYQLYCTTEPLT</sequence>
<dbReference type="InterPro" id="IPR033309">
    <property type="entry name" value="Mus81"/>
</dbReference>
<dbReference type="Gene3D" id="3.40.50.10130">
    <property type="match status" value="1"/>
</dbReference>
<dbReference type="CDD" id="cd20074">
    <property type="entry name" value="XPF_nuclease_Mus81"/>
    <property type="match status" value="1"/>
</dbReference>
<dbReference type="GO" id="GO:0046872">
    <property type="term" value="F:metal ion binding"/>
    <property type="evidence" value="ECO:0007669"/>
    <property type="project" value="UniProtKB-UniRule"/>
</dbReference>
<dbReference type="EMBL" id="CACVKT020008931">
    <property type="protein sequence ID" value="CAC5418530.1"/>
    <property type="molecule type" value="Genomic_DNA"/>
</dbReference>
<dbReference type="InterPro" id="IPR006166">
    <property type="entry name" value="ERCC4_domain"/>
</dbReference>
<gene>
    <name evidence="16" type="ORF">MCOR_50960</name>
</gene>
<comment type="similarity">
    <text evidence="3 13">Belongs to the XPF family.</text>
</comment>
<keyword evidence="4 13" id="KW-0540">Nuclease</keyword>
<comment type="cofactor">
    <cofactor evidence="1 13">
        <name>Mg(2+)</name>
        <dbReference type="ChEBI" id="CHEBI:18420"/>
    </cofactor>
</comment>
<evidence type="ECO:0000256" key="12">
    <source>
        <dbReference type="ARBA" id="ARBA00023242"/>
    </source>
</evidence>
<feature type="region of interest" description="Disordered" evidence="14">
    <location>
        <begin position="393"/>
        <end position="416"/>
    </location>
</feature>
<name>A0A6J8EDG0_MYTCO</name>
<dbReference type="InterPro" id="IPR036388">
    <property type="entry name" value="WH-like_DNA-bd_sf"/>
</dbReference>
<keyword evidence="5 13" id="KW-0479">Metal-binding</keyword>
<evidence type="ECO:0000256" key="8">
    <source>
        <dbReference type="ARBA" id="ARBA00022801"/>
    </source>
</evidence>
<dbReference type="GO" id="GO:0006308">
    <property type="term" value="P:DNA catabolic process"/>
    <property type="evidence" value="ECO:0007669"/>
    <property type="project" value="UniProtKB-UniRule"/>
</dbReference>
<dbReference type="PANTHER" id="PTHR13451">
    <property type="entry name" value="CLASS II CROSSOVER JUNCTION ENDONUCLEASE MUS81"/>
    <property type="match status" value="1"/>
</dbReference>
<comment type="function">
    <text evidence="13">Interacts with EME1 to form a DNA structure-specific endonuclease with substrate preference for branched DNA structures with a 5'-end at the branch nick. Typical substrates include 3'-flap structures, D-loops, replication forks and nicked Holliday junctions. May be required in mitosis for the processing of stalled or collapsed replication fork intermediates. May be required in meiosis for the repair of meiosis-specific double strand breaks subsequent to single-end invasion (SEI).</text>
</comment>
<dbReference type="InterPro" id="IPR027421">
    <property type="entry name" value="DNA_pol_lamdba_lyase_dom_sf"/>
</dbReference>
<feature type="region of interest" description="Disordered" evidence="14">
    <location>
        <begin position="98"/>
        <end position="156"/>
    </location>
</feature>
<keyword evidence="9 13" id="KW-0460">Magnesium</keyword>
<dbReference type="FunFam" id="3.40.50.10130:FF:000003">
    <property type="entry name" value="Crossover junction endonuclease MUS81"/>
    <property type="match status" value="1"/>
</dbReference>
<feature type="compositionally biased region" description="Basic and acidic residues" evidence="14">
    <location>
        <begin position="116"/>
        <end position="125"/>
    </location>
</feature>